<evidence type="ECO:0000313" key="2">
    <source>
        <dbReference type="Proteomes" id="UP001225596"/>
    </source>
</evidence>
<evidence type="ECO:0000313" key="1">
    <source>
        <dbReference type="EMBL" id="MDQ9169532.1"/>
    </source>
</evidence>
<protein>
    <submittedName>
        <fullName evidence="1">Uncharacterized protein</fullName>
    </submittedName>
</protein>
<dbReference type="Proteomes" id="UP001225596">
    <property type="component" value="Unassembled WGS sequence"/>
</dbReference>
<keyword evidence="2" id="KW-1185">Reference proteome</keyword>
<dbReference type="RefSeq" id="WP_338435433.1">
    <property type="nucleotide sequence ID" value="NZ_JAUYVH010000001.1"/>
</dbReference>
<accession>A0ABU1BKM0</accession>
<organism evidence="1 2">
    <name type="scientific">Keguizhuia sedimenti</name>
    <dbReference type="NCBI Taxonomy" id="3064264"/>
    <lineage>
        <taxon>Bacteria</taxon>
        <taxon>Pseudomonadati</taxon>
        <taxon>Pseudomonadota</taxon>
        <taxon>Betaproteobacteria</taxon>
        <taxon>Burkholderiales</taxon>
        <taxon>Oxalobacteraceae</taxon>
        <taxon>Keguizhuia</taxon>
    </lineage>
</organism>
<reference evidence="1 2" key="1">
    <citation type="submission" date="2023-08" db="EMBL/GenBank/DDBJ databases">
        <title>Oxalobacteraceae gen .nov., isolated from river sludge outside the plant.</title>
        <authorList>
            <person name="Zhao S.Y."/>
        </authorList>
    </citation>
    <scope>NUCLEOTIDE SEQUENCE [LARGE SCALE GENOMIC DNA]</scope>
    <source>
        <strain evidence="1 2">R-40</strain>
    </source>
</reference>
<gene>
    <name evidence="1" type="ORF">Q8A64_03810</name>
</gene>
<dbReference type="EMBL" id="JAUYVH010000001">
    <property type="protein sequence ID" value="MDQ9169532.1"/>
    <property type="molecule type" value="Genomic_DNA"/>
</dbReference>
<comment type="caution">
    <text evidence="1">The sequence shown here is derived from an EMBL/GenBank/DDBJ whole genome shotgun (WGS) entry which is preliminary data.</text>
</comment>
<sequence length="174" mass="19749">MASTKNKRWNGSVDTLPSEFLKDVLAKMADYGDRVQFSRKSGPLPMYQTINSFDKKMAFDRNHHLARVEDDEFSESNASPVYTLEQVNMAIAGTRVSKEAKPKTVRVVRPGGTVTRTAAARLEDQFATARYEYFRNHRETLPSTISEHTEEITELMKKGKSVDDAFGEVIGKYY</sequence>
<name>A0ABU1BKM0_9BURK</name>
<proteinExistence type="predicted"/>